<dbReference type="GO" id="GO:0016020">
    <property type="term" value="C:membrane"/>
    <property type="evidence" value="ECO:0007669"/>
    <property type="project" value="UniProtKB-SubCell"/>
</dbReference>
<dbReference type="PROSITE" id="PS50866">
    <property type="entry name" value="GOLD"/>
    <property type="match status" value="1"/>
</dbReference>
<dbReference type="AlphaFoldDB" id="J6ELU8"/>
<dbReference type="OrthoDB" id="1929172at2759"/>
<gene>
    <name evidence="4" type="ORF">A1Q1_06348</name>
</gene>
<dbReference type="HOGENOM" id="CLU_1866531_0_0_1"/>
<dbReference type="GeneID" id="25989860"/>
<dbReference type="Pfam" id="PF01105">
    <property type="entry name" value="EMP24_GP25L"/>
    <property type="match status" value="1"/>
</dbReference>
<dbReference type="Proteomes" id="UP000002748">
    <property type="component" value="Unassembled WGS sequence"/>
</dbReference>
<dbReference type="KEGG" id="tasa:A1Q1_06348"/>
<protein>
    <submittedName>
        <fullName evidence="4">ER to golgi family transport-related protein</fullName>
    </submittedName>
</protein>
<keyword evidence="1" id="KW-0812">Transmembrane</keyword>
<comment type="subcellular location">
    <subcellularLocation>
        <location evidence="1">Membrane</location>
        <topology evidence="1">Single-pass type I membrane protein</topology>
    </subcellularLocation>
</comment>
<dbReference type="InterPro" id="IPR036598">
    <property type="entry name" value="GOLD_dom_sf"/>
</dbReference>
<dbReference type="VEuPathDB" id="FungiDB:A1Q1_06348"/>
<sequence length="137" mass="14828">MLDTAAAQAIITSLVRPQLTTGFYFAVQSGGNFEISYSVMDPKDKVILEGDNERQGDYIFTAKTVGEYSFCFNNDATDKLIDFEYVARLPKEAERVGAIFAGPSPWSRPGSGLLDPRAATTRLRAPSSPSAPPFGPS</sequence>
<evidence type="ECO:0000313" key="4">
    <source>
        <dbReference type="EMBL" id="EJT45279.1"/>
    </source>
</evidence>
<feature type="domain" description="GOLD" evidence="3">
    <location>
        <begin position="7"/>
        <end position="87"/>
    </location>
</feature>
<dbReference type="EMBL" id="ALBS01000330">
    <property type="protein sequence ID" value="EJT45279.1"/>
    <property type="molecule type" value="Genomic_DNA"/>
</dbReference>
<keyword evidence="1" id="KW-0472">Membrane</keyword>
<comment type="caution">
    <text evidence="4">The sequence shown here is derived from an EMBL/GenBank/DDBJ whole genome shotgun (WGS) entry which is preliminary data.</text>
</comment>
<dbReference type="RefSeq" id="XP_014176937.1">
    <property type="nucleotide sequence ID" value="XM_014321462.1"/>
</dbReference>
<evidence type="ECO:0000313" key="5">
    <source>
        <dbReference type="Proteomes" id="UP000002748"/>
    </source>
</evidence>
<accession>J6ELU8</accession>
<evidence type="ECO:0000259" key="3">
    <source>
        <dbReference type="PROSITE" id="PS50866"/>
    </source>
</evidence>
<evidence type="ECO:0000256" key="1">
    <source>
        <dbReference type="RuleBase" id="RU003827"/>
    </source>
</evidence>
<organism evidence="4 5">
    <name type="scientific">Trichosporon asahii var. asahii (strain ATCC 90039 / CBS 2479 / JCM 2466 / KCTC 7840 / NBRC 103889/ NCYC 2677 / UAMH 7654)</name>
    <name type="common">Yeast</name>
    <dbReference type="NCBI Taxonomy" id="1186058"/>
    <lineage>
        <taxon>Eukaryota</taxon>
        <taxon>Fungi</taxon>
        <taxon>Dikarya</taxon>
        <taxon>Basidiomycota</taxon>
        <taxon>Agaricomycotina</taxon>
        <taxon>Tremellomycetes</taxon>
        <taxon>Trichosporonales</taxon>
        <taxon>Trichosporonaceae</taxon>
        <taxon>Trichosporon</taxon>
    </lineage>
</organism>
<proteinExistence type="inferred from homology"/>
<dbReference type="SUPFAM" id="SSF101576">
    <property type="entry name" value="Supernatant protein factor (SPF), C-terminal domain"/>
    <property type="match status" value="1"/>
</dbReference>
<dbReference type="InterPro" id="IPR009038">
    <property type="entry name" value="GOLD_dom"/>
</dbReference>
<evidence type="ECO:0000256" key="2">
    <source>
        <dbReference type="SAM" id="MobiDB-lite"/>
    </source>
</evidence>
<feature type="region of interest" description="Disordered" evidence="2">
    <location>
        <begin position="100"/>
        <end position="137"/>
    </location>
</feature>
<comment type="similarity">
    <text evidence="1">Belongs to the EMP24/GP25L family.</text>
</comment>
<name>J6ELU8_TRIAS</name>
<reference evidence="4 5" key="1">
    <citation type="journal article" date="2012" name="Eukaryot. Cell">
        <title>Draft genome sequence of CBS 2479, the standard type strain of Trichosporon asahii.</title>
        <authorList>
            <person name="Yang R.Y."/>
            <person name="Li H.T."/>
            <person name="Zhu H."/>
            <person name="Zhou G.P."/>
            <person name="Wang M."/>
            <person name="Wang L."/>
        </authorList>
    </citation>
    <scope>NUCLEOTIDE SEQUENCE [LARGE SCALE GENOMIC DNA]</scope>
    <source>
        <strain evidence="5">ATCC 90039 / CBS 2479 / JCM 2466 / KCTC 7840 / NCYC 2677 / UAMH 7654</strain>
    </source>
</reference>